<accession>A0AAN8B9K3</accession>
<dbReference type="PANTHER" id="PTHR46857:SF2">
    <property type="entry name" value="F-BOX ONLY PROTEIN 16"/>
    <property type="match status" value="1"/>
</dbReference>
<feature type="region of interest" description="Disordered" evidence="1">
    <location>
        <begin position="273"/>
        <end position="357"/>
    </location>
</feature>
<dbReference type="InterPro" id="IPR052805">
    <property type="entry name" value="GEF_Ubiquitin-Prot_Reg"/>
</dbReference>
<evidence type="ECO:0000256" key="1">
    <source>
        <dbReference type="SAM" id="MobiDB-lite"/>
    </source>
</evidence>
<keyword evidence="4" id="KW-1185">Reference proteome</keyword>
<dbReference type="Proteomes" id="UP001335648">
    <property type="component" value="Unassembled WGS sequence"/>
</dbReference>
<dbReference type="InterPro" id="IPR001810">
    <property type="entry name" value="F-box_dom"/>
</dbReference>
<dbReference type="EMBL" id="JAULUE010002064">
    <property type="protein sequence ID" value="KAK5880439.1"/>
    <property type="molecule type" value="Genomic_DNA"/>
</dbReference>
<proteinExistence type="predicted"/>
<feature type="region of interest" description="Disordered" evidence="1">
    <location>
        <begin position="189"/>
        <end position="221"/>
    </location>
</feature>
<sequence>MQTKLSSWTPLNHAPSNSKVFEERRKLLSKWCDRWSDSQRRAVLQDLVLSCSVEQLLFLSLSVSRRLPLQAGDFTCPLPRALCLYLFSFLDPRSLSRCAQVSWSWRSLVELDQLWGPKCLRLGWGLTFTPTPLEQGVWKRLYIHSVQELRLTSLQASSPQQQLEAPHVSSISKPEDLSEAVFISEGGAASISQPPGSISRMGIRREKQPAPPPWRDSDRRPADTLRFNYLDNLDPPEQALKMRRTLRAPPLQQQHTKEIPVRDTLQATQSQIDDVPQLQLQTSSSSSSSSLRDSTLLGVSQSRPPRHQGDGQQPDAFRPVECRDAPGAGEVGGAPAQGGGAQGVPALSQEPPQCSPV</sequence>
<comment type="caution">
    <text evidence="3">The sequence shown here is derived from an EMBL/GenBank/DDBJ whole genome shotgun (WGS) entry which is preliminary data.</text>
</comment>
<dbReference type="PANTHER" id="PTHR46857">
    <property type="entry name" value="EPITHELIAL CELL-TRANSFORMING SEQUENCE 2 ONCOGENE-LIKE"/>
    <property type="match status" value="1"/>
</dbReference>
<dbReference type="Gene3D" id="1.20.1280.50">
    <property type="match status" value="1"/>
</dbReference>
<feature type="compositionally biased region" description="Gly residues" evidence="1">
    <location>
        <begin position="329"/>
        <end position="342"/>
    </location>
</feature>
<dbReference type="Pfam" id="PF12937">
    <property type="entry name" value="F-box-like"/>
    <property type="match status" value="1"/>
</dbReference>
<reference evidence="3 4" key="1">
    <citation type="journal article" date="2023" name="Mol. Biol. Evol.">
        <title>Genomics of Secondarily Temperate Adaptation in the Only Non-Antarctic Icefish.</title>
        <authorList>
            <person name="Rivera-Colon A.G."/>
            <person name="Rayamajhi N."/>
            <person name="Minhas B.F."/>
            <person name="Madrigal G."/>
            <person name="Bilyk K.T."/>
            <person name="Yoon V."/>
            <person name="Hune M."/>
            <person name="Gregory S."/>
            <person name="Cheng C.H.C."/>
            <person name="Catchen J.M."/>
        </authorList>
    </citation>
    <scope>NUCLEOTIDE SEQUENCE [LARGE SCALE GENOMIC DNA]</scope>
    <source>
        <strain evidence="3">JC2023a</strain>
    </source>
</reference>
<protein>
    <recommendedName>
        <fullName evidence="2">F-box domain-containing protein</fullName>
    </recommendedName>
</protein>
<evidence type="ECO:0000313" key="3">
    <source>
        <dbReference type="EMBL" id="KAK5880439.1"/>
    </source>
</evidence>
<feature type="compositionally biased region" description="Low complexity" evidence="1">
    <location>
        <begin position="277"/>
        <end position="297"/>
    </location>
</feature>
<dbReference type="AlphaFoldDB" id="A0AAN8B9K3"/>
<gene>
    <name evidence="3" type="ORF">CesoFtcFv8_023467</name>
</gene>
<evidence type="ECO:0000259" key="2">
    <source>
        <dbReference type="Pfam" id="PF12937"/>
    </source>
</evidence>
<feature type="domain" description="F-box" evidence="2">
    <location>
        <begin position="78"/>
        <end position="119"/>
    </location>
</feature>
<dbReference type="SUPFAM" id="SSF81383">
    <property type="entry name" value="F-box domain"/>
    <property type="match status" value="1"/>
</dbReference>
<organism evidence="3 4">
    <name type="scientific">Champsocephalus esox</name>
    <name type="common">pike icefish</name>
    <dbReference type="NCBI Taxonomy" id="159716"/>
    <lineage>
        <taxon>Eukaryota</taxon>
        <taxon>Metazoa</taxon>
        <taxon>Chordata</taxon>
        <taxon>Craniata</taxon>
        <taxon>Vertebrata</taxon>
        <taxon>Euteleostomi</taxon>
        <taxon>Actinopterygii</taxon>
        <taxon>Neopterygii</taxon>
        <taxon>Teleostei</taxon>
        <taxon>Neoteleostei</taxon>
        <taxon>Acanthomorphata</taxon>
        <taxon>Eupercaria</taxon>
        <taxon>Perciformes</taxon>
        <taxon>Notothenioidei</taxon>
        <taxon>Channichthyidae</taxon>
        <taxon>Champsocephalus</taxon>
    </lineage>
</organism>
<dbReference type="InterPro" id="IPR036047">
    <property type="entry name" value="F-box-like_dom_sf"/>
</dbReference>
<evidence type="ECO:0000313" key="4">
    <source>
        <dbReference type="Proteomes" id="UP001335648"/>
    </source>
</evidence>
<name>A0AAN8B9K3_9TELE</name>